<organism evidence="2 3">
    <name type="scientific">Temnothorax longispinosus</name>
    <dbReference type="NCBI Taxonomy" id="300112"/>
    <lineage>
        <taxon>Eukaryota</taxon>
        <taxon>Metazoa</taxon>
        <taxon>Ecdysozoa</taxon>
        <taxon>Arthropoda</taxon>
        <taxon>Hexapoda</taxon>
        <taxon>Insecta</taxon>
        <taxon>Pterygota</taxon>
        <taxon>Neoptera</taxon>
        <taxon>Endopterygota</taxon>
        <taxon>Hymenoptera</taxon>
        <taxon>Apocrita</taxon>
        <taxon>Aculeata</taxon>
        <taxon>Formicoidea</taxon>
        <taxon>Formicidae</taxon>
        <taxon>Myrmicinae</taxon>
        <taxon>Temnothorax</taxon>
    </lineage>
</organism>
<sequence length="245" mass="28337">MAGQIQLTFLLVIVACMVHGTPLIDEQNHIFSDEIRANVDKTVDALLPAIREFILKNGMDPLRIIDLSEHIFPNLPGKLKGSVDLKKGWVQNLSLIKRTSHVDVIYKPKQLTLDMNLGFDVMDFNYEYDLKYLLYNRQGDVYGRFYKLDVNVVMMIDLNEYQLILHSIEFSKVGKYDIKFEGHLLDPLVNILSKIITVVFRGYVLPVIEEYSMTIFGATVNEWNTKIPRANRKEIIDELFHIAEM</sequence>
<evidence type="ECO:0000256" key="1">
    <source>
        <dbReference type="SAM" id="SignalP"/>
    </source>
</evidence>
<reference evidence="2 3" key="1">
    <citation type="journal article" date="2019" name="Philos. Trans. R. Soc. Lond., B, Biol. Sci.">
        <title>Ant behaviour and brain gene expression of defending hosts depend on the ecological success of the intruding social parasite.</title>
        <authorList>
            <person name="Kaur R."/>
            <person name="Stoldt M."/>
            <person name="Jongepier E."/>
            <person name="Feldmeyer B."/>
            <person name="Menzel F."/>
            <person name="Bornberg-Bauer E."/>
            <person name="Foitzik S."/>
        </authorList>
    </citation>
    <scope>NUCLEOTIDE SEQUENCE [LARGE SCALE GENOMIC DNA]</scope>
    <source>
        <tissue evidence="2">Whole body</tissue>
    </source>
</reference>
<dbReference type="Gene3D" id="3.15.10.50">
    <property type="match status" value="1"/>
</dbReference>
<feature type="signal peptide" evidence="1">
    <location>
        <begin position="1"/>
        <end position="20"/>
    </location>
</feature>
<dbReference type="InterPro" id="IPR020234">
    <property type="entry name" value="Mite_allergen_group-7"/>
</dbReference>
<evidence type="ECO:0008006" key="4">
    <source>
        <dbReference type="Google" id="ProtNLM"/>
    </source>
</evidence>
<name>A0A4S2L1H1_9HYME</name>
<comment type="caution">
    <text evidence="2">The sequence shown here is derived from an EMBL/GenBank/DDBJ whole genome shotgun (WGS) entry which is preliminary data.</text>
</comment>
<dbReference type="InterPro" id="IPR038602">
    <property type="entry name" value="Mite_allergen_7_sf"/>
</dbReference>
<feature type="chain" id="PRO_5020270391" description="Circadian clock-controlled protein" evidence="1">
    <location>
        <begin position="21"/>
        <end position="245"/>
    </location>
</feature>
<keyword evidence="3" id="KW-1185">Reference proteome</keyword>
<evidence type="ECO:0000313" key="2">
    <source>
        <dbReference type="EMBL" id="TGZ54187.1"/>
    </source>
</evidence>
<dbReference type="AlphaFoldDB" id="A0A4S2L1H1"/>
<dbReference type="Proteomes" id="UP000310200">
    <property type="component" value="Unassembled WGS sequence"/>
</dbReference>
<proteinExistence type="predicted"/>
<gene>
    <name evidence="2" type="ORF">DBV15_02429</name>
</gene>
<protein>
    <recommendedName>
        <fullName evidence="4">Circadian clock-controlled protein</fullName>
    </recommendedName>
</protein>
<accession>A0A4S2L1H1</accession>
<evidence type="ECO:0000313" key="3">
    <source>
        <dbReference type="Proteomes" id="UP000310200"/>
    </source>
</evidence>
<keyword evidence="1" id="KW-0732">Signal</keyword>
<dbReference type="EMBL" id="QBLH01000808">
    <property type="protein sequence ID" value="TGZ54187.1"/>
    <property type="molecule type" value="Genomic_DNA"/>
</dbReference>
<dbReference type="Pfam" id="PF16984">
    <property type="entry name" value="Grp7_allergen"/>
    <property type="match status" value="1"/>
</dbReference>